<sequence>MYDNYRIICQLLHIITNKQAPRAWYSRIEGYFIAKGFRKCPYEPTLFVKLFDEGCMLIVSVYVDDLIVTGTKESLIEEFKTSMKEEFDMTDLGDMCYFLGVEVIQRETGIYISQRKFAREILTRFNMEQCNPVKNPIVPGIKVLKDYGSAAVDPHLYKQMVGCLMYLAATRPDLMFVISLISRYMERPTEQHMGMIKRVLKGTINLGIFYKRNGSDILTGYSDSDYAGDLDSRKSTSGYAFFLSNAAIAWSSKRQPIVTLSTTEAEFVAAAGHCLSQKNGTIIWCDNVSTIKLSKNPVLHKRSKHIDVRFHFLRDLVNEGTIELVYCSSEEQVADILTKPLKLDAFEYLREKLGMPSAAKAVWSLYSCLAGGNTTVVDLQGGMTCTAVDEM</sequence>
<dbReference type="Proteomes" id="UP001172457">
    <property type="component" value="Chromosome 4"/>
</dbReference>
<dbReference type="EMBL" id="JARYMX010000004">
    <property type="protein sequence ID" value="KAJ9551903.1"/>
    <property type="molecule type" value="Genomic_DNA"/>
</dbReference>
<dbReference type="SUPFAM" id="SSF56672">
    <property type="entry name" value="DNA/RNA polymerases"/>
    <property type="match status" value="1"/>
</dbReference>
<gene>
    <name evidence="2" type="ORF">OSB04_015948</name>
</gene>
<evidence type="ECO:0000313" key="3">
    <source>
        <dbReference type="Proteomes" id="UP001172457"/>
    </source>
</evidence>
<dbReference type="CDD" id="cd09272">
    <property type="entry name" value="RNase_HI_RT_Ty1"/>
    <property type="match status" value="1"/>
</dbReference>
<feature type="non-terminal residue" evidence="2">
    <location>
        <position position="391"/>
    </location>
</feature>
<dbReference type="PANTHER" id="PTHR11439:SF517">
    <property type="entry name" value="CYSTEINE-RICH RLK (RECEPTOR-LIKE PROTEIN KINASE) 8"/>
    <property type="match status" value="1"/>
</dbReference>
<keyword evidence="3" id="KW-1185">Reference proteome</keyword>
<accession>A0AA38TJZ4</accession>
<organism evidence="2 3">
    <name type="scientific">Centaurea solstitialis</name>
    <name type="common">yellow star-thistle</name>
    <dbReference type="NCBI Taxonomy" id="347529"/>
    <lineage>
        <taxon>Eukaryota</taxon>
        <taxon>Viridiplantae</taxon>
        <taxon>Streptophyta</taxon>
        <taxon>Embryophyta</taxon>
        <taxon>Tracheophyta</taxon>
        <taxon>Spermatophyta</taxon>
        <taxon>Magnoliopsida</taxon>
        <taxon>eudicotyledons</taxon>
        <taxon>Gunneridae</taxon>
        <taxon>Pentapetalae</taxon>
        <taxon>asterids</taxon>
        <taxon>campanulids</taxon>
        <taxon>Asterales</taxon>
        <taxon>Asteraceae</taxon>
        <taxon>Carduoideae</taxon>
        <taxon>Cardueae</taxon>
        <taxon>Centaureinae</taxon>
        <taxon>Centaurea</taxon>
    </lineage>
</organism>
<protein>
    <recommendedName>
        <fullName evidence="1">Reverse transcriptase Ty1/copia-type domain-containing protein</fullName>
    </recommendedName>
</protein>
<dbReference type="Pfam" id="PF07727">
    <property type="entry name" value="RVT_2"/>
    <property type="match status" value="1"/>
</dbReference>
<evidence type="ECO:0000313" key="2">
    <source>
        <dbReference type="EMBL" id="KAJ9551903.1"/>
    </source>
</evidence>
<reference evidence="2" key="1">
    <citation type="submission" date="2023-03" db="EMBL/GenBank/DDBJ databases">
        <title>Chromosome-scale reference genome and RAD-based genetic map of yellow starthistle (Centaurea solstitialis) reveal putative structural variation and QTLs associated with invader traits.</title>
        <authorList>
            <person name="Reatini B."/>
            <person name="Cang F.A."/>
            <person name="Jiang Q."/>
            <person name="Mckibben M.T.W."/>
            <person name="Barker M.S."/>
            <person name="Rieseberg L.H."/>
            <person name="Dlugosch K.M."/>
        </authorList>
    </citation>
    <scope>NUCLEOTIDE SEQUENCE</scope>
    <source>
        <strain evidence="2">CAN-66</strain>
        <tissue evidence="2">Leaf</tissue>
    </source>
</reference>
<evidence type="ECO:0000259" key="1">
    <source>
        <dbReference type="Pfam" id="PF07727"/>
    </source>
</evidence>
<comment type="caution">
    <text evidence="2">The sequence shown here is derived from an EMBL/GenBank/DDBJ whole genome shotgun (WGS) entry which is preliminary data.</text>
</comment>
<dbReference type="InterPro" id="IPR013103">
    <property type="entry name" value="RVT_2"/>
</dbReference>
<dbReference type="InterPro" id="IPR043502">
    <property type="entry name" value="DNA/RNA_pol_sf"/>
</dbReference>
<dbReference type="PANTHER" id="PTHR11439">
    <property type="entry name" value="GAG-POL-RELATED RETROTRANSPOSON"/>
    <property type="match status" value="1"/>
</dbReference>
<dbReference type="AlphaFoldDB" id="A0AA38TJZ4"/>
<feature type="domain" description="Reverse transcriptase Ty1/copia-type" evidence="1">
    <location>
        <begin position="17"/>
        <end position="138"/>
    </location>
</feature>
<name>A0AA38TJZ4_9ASTR</name>
<proteinExistence type="predicted"/>